<evidence type="ECO:0000313" key="2">
    <source>
        <dbReference type="Proteomes" id="UP000275031"/>
    </source>
</evidence>
<dbReference type="EMBL" id="MG592615">
    <property type="protein sequence ID" value="AUR98307.1"/>
    <property type="molecule type" value="Genomic_DNA"/>
</dbReference>
<dbReference type="Proteomes" id="UP000275031">
    <property type="component" value="Segment"/>
</dbReference>
<name>A0A2I7RXE0_9VIRU</name>
<proteinExistence type="predicted"/>
<organism evidence="1 2">
    <name type="scientific">Vibrio phage 1.249.A._10N.261.55.B9</name>
    <dbReference type="NCBI Taxonomy" id="1881268"/>
    <lineage>
        <taxon>Viruses</taxon>
        <taxon>Varidnaviria</taxon>
        <taxon>Abadenavirae</taxon>
        <taxon>Produgelaviricota</taxon>
        <taxon>Belvinaviricetes</taxon>
        <taxon>Vinavirales</taxon>
        <taxon>Autolykiviridae</taxon>
        <taxon>Livvievirus</taxon>
        <taxon>Livvievirus viph1249a</taxon>
    </lineage>
</organism>
<protein>
    <submittedName>
        <fullName evidence="1">TMhelix containing protein</fullName>
    </submittedName>
</protein>
<evidence type="ECO:0000313" key="1">
    <source>
        <dbReference type="EMBL" id="AUR98307.1"/>
    </source>
</evidence>
<reference evidence="1 2" key="1">
    <citation type="submission" date="2017-11" db="EMBL/GenBank/DDBJ databases">
        <title>A major lineage of nontailed dsDNA viruses as unrecognized killers of marine bacteria.</title>
        <authorList>
            <person name="Kauffman K.M."/>
            <person name="Hussain F.A."/>
            <person name="Yang J."/>
            <person name="Arevalo P."/>
            <person name="Brown J.M."/>
            <person name="Chang W.K."/>
            <person name="VanInsberghe D."/>
            <person name="Elsherbini J."/>
            <person name="Cutler M.B."/>
            <person name="Kelly L."/>
            <person name="Polz M.F."/>
        </authorList>
    </citation>
    <scope>NUCLEOTIDE SEQUENCE [LARGE SCALE GENOMIC DNA]</scope>
</reference>
<sequence length="47" mass="4829">MPLILLPLLGGALLGGGTVWIATDTAKKVTTAALIGGALYLYMKRGK</sequence>
<keyword evidence="2" id="KW-1185">Reference proteome</keyword>
<gene>
    <name evidence="1" type="ORF">NVP1249A_13</name>
</gene>
<accession>A0A2I7RXE0</accession>